<evidence type="ECO:0000256" key="2">
    <source>
        <dbReference type="ARBA" id="ARBA00022676"/>
    </source>
</evidence>
<name>A0A823ITK6_LISMN</name>
<dbReference type="Proteomes" id="UP000524387">
    <property type="component" value="Unassembled WGS sequence"/>
</dbReference>
<dbReference type="CDD" id="cd06423">
    <property type="entry name" value="CESA_like"/>
    <property type="match status" value="1"/>
</dbReference>
<accession>A0A823ITK6</accession>
<dbReference type="Pfam" id="PF13641">
    <property type="entry name" value="Glyco_tranf_2_3"/>
    <property type="match status" value="1"/>
</dbReference>
<dbReference type="InterPro" id="IPR029044">
    <property type="entry name" value="Nucleotide-diphossugar_trans"/>
</dbReference>
<keyword evidence="2" id="KW-0328">Glycosyltransferase</keyword>
<dbReference type="PANTHER" id="PTHR43630:SF1">
    <property type="entry name" value="POLY-BETA-1,6-N-ACETYL-D-GLUCOSAMINE SYNTHASE"/>
    <property type="match status" value="1"/>
</dbReference>
<feature type="transmembrane region" description="Helical" evidence="4">
    <location>
        <begin position="305"/>
        <end position="331"/>
    </location>
</feature>
<keyword evidence="4" id="KW-0812">Transmembrane</keyword>
<comment type="similarity">
    <text evidence="1">Belongs to the glycosyltransferase 2 family.</text>
</comment>
<reference evidence="5 6" key="1">
    <citation type="submission" date="2019-04" db="EMBL/GenBank/DDBJ databases">
        <authorList>
            <consortium name="GenomeTrakr network: Whole genome sequencing for foodborne pathogen traceback"/>
        </authorList>
    </citation>
    <scope>NUCLEOTIDE SEQUENCE [LARGE SCALE GENOMIC DNA]</scope>
    <source>
        <strain evidence="5 6">CFSAN072502</strain>
    </source>
</reference>
<dbReference type="EMBL" id="AABEKN010000001">
    <property type="protein sequence ID" value="EAG9352761.1"/>
    <property type="molecule type" value="Genomic_DNA"/>
</dbReference>
<evidence type="ECO:0000313" key="6">
    <source>
        <dbReference type="Proteomes" id="UP000524387"/>
    </source>
</evidence>
<dbReference type="GO" id="GO:0016757">
    <property type="term" value="F:glycosyltransferase activity"/>
    <property type="evidence" value="ECO:0007669"/>
    <property type="project" value="UniProtKB-KW"/>
</dbReference>
<feature type="transmembrane region" description="Helical" evidence="4">
    <location>
        <begin position="343"/>
        <end position="361"/>
    </location>
</feature>
<organism evidence="5 6">
    <name type="scientific">Listeria monocytogenes</name>
    <dbReference type="NCBI Taxonomy" id="1639"/>
    <lineage>
        <taxon>Bacteria</taxon>
        <taxon>Bacillati</taxon>
        <taxon>Bacillota</taxon>
        <taxon>Bacilli</taxon>
        <taxon>Bacillales</taxon>
        <taxon>Listeriaceae</taxon>
        <taxon>Listeria</taxon>
    </lineage>
</organism>
<dbReference type="AlphaFoldDB" id="A0A823ITK6"/>
<sequence length="416" mass="47397">MVVADYLALFAVVCIWGLLLINIVLIVAGYVYYLKNEARKVPEIPAEVPFVSVMVPAHNEGKVIVKTVESLLAFDYPVDRYEIIVINDNSSDNSAELLAAIQAKNPRRFLKIINTDNITGGKGKSNALNIGFAESRGELVAIYDADNTPEQQALRILVGEITNDAKLGAVIGKFRTRNRNASWLTRFINIETLSFQWMAQAGRWALFKLCTIPGTNFIVRRSLLEEIGGWDVKAVAEDTEISFRIYMMGYRIKFQAKAVTWEQEPQTLPVWFKQRSRWAKGNIYVILKNVPLLFKREGRRVRFDILYFLSIYFLLLTSLIVSDVLLVLYALGLVHTTLAGLSGALWLLAILLFIAGTFITLTTEKGEISFSNLLFIMLMYVTYCQLWMVVAAYGFFIFLKDTVLKRETKWYKTERF</sequence>
<comment type="caution">
    <text evidence="5">The sequence shown here is derived from an EMBL/GenBank/DDBJ whole genome shotgun (WGS) entry which is preliminary data.</text>
</comment>
<dbReference type="SUPFAM" id="SSF53448">
    <property type="entry name" value="Nucleotide-diphospho-sugar transferases"/>
    <property type="match status" value="1"/>
</dbReference>
<evidence type="ECO:0000256" key="4">
    <source>
        <dbReference type="SAM" id="Phobius"/>
    </source>
</evidence>
<dbReference type="PANTHER" id="PTHR43630">
    <property type="entry name" value="POLY-BETA-1,6-N-ACETYL-D-GLUCOSAMINE SYNTHASE"/>
    <property type="match status" value="1"/>
</dbReference>
<evidence type="ECO:0000313" key="5">
    <source>
        <dbReference type="EMBL" id="EAG9352761.1"/>
    </source>
</evidence>
<feature type="transmembrane region" description="Helical" evidence="4">
    <location>
        <begin position="6"/>
        <end position="33"/>
    </location>
</feature>
<keyword evidence="4" id="KW-1133">Transmembrane helix</keyword>
<dbReference type="Gene3D" id="3.90.550.10">
    <property type="entry name" value="Spore Coat Polysaccharide Biosynthesis Protein SpsA, Chain A"/>
    <property type="match status" value="1"/>
</dbReference>
<keyword evidence="4" id="KW-0472">Membrane</keyword>
<keyword evidence="3 5" id="KW-0808">Transferase</keyword>
<evidence type="ECO:0000256" key="3">
    <source>
        <dbReference type="ARBA" id="ARBA00022679"/>
    </source>
</evidence>
<feature type="transmembrane region" description="Helical" evidence="4">
    <location>
        <begin position="373"/>
        <end position="399"/>
    </location>
</feature>
<dbReference type="RefSeq" id="WP_003738221.1">
    <property type="nucleotide sequence ID" value="NZ_CP090057.1"/>
</dbReference>
<evidence type="ECO:0000256" key="1">
    <source>
        <dbReference type="ARBA" id="ARBA00006739"/>
    </source>
</evidence>
<protein>
    <submittedName>
        <fullName evidence="5">Glycosyltransferase family 2 protein</fullName>
    </submittedName>
</protein>
<proteinExistence type="inferred from homology"/>
<gene>
    <name evidence="5" type="ORF">CW895_02830</name>
</gene>